<sequence length="347" mass="40103">MVKMISRVDVHIPFDILSPVNEDYQIYSIERSGYNIDFLPLSRNADFATKKDPVIAKLDDRDAILCNTVTMIFHKDAFNRNITASLKLDPPLDVIEFALNFFLMRLKWVIQSPQIHPVSLFSTFSKIQYLNDDGSVLHEENGKFRTKFLELYNINSPAINKEIWNDSFSYSSDYFEIVGTLGWEYLLLDAIDELPQIGPSIVLANVGLEVFISGLLNKLAGKQSQISIDFWKWISIRNDKLELQPSVKDQYDILLKVFTGHSLKEENELWKGFSELRNVRNQFVHEGVARLNSSSPPLTEQQARDLLQKAIDIPRKINTWIPESLRGESHKNYVMKRQLLWQTPLPK</sequence>
<protein>
    <recommendedName>
        <fullName evidence="3">Apea-like HEPN domain-containing protein</fullName>
    </recommendedName>
</protein>
<organism evidence="1 2">
    <name type="scientific">Methanoregula boonei (strain DSM 21154 / JCM 14090 / 6A8)</name>
    <dbReference type="NCBI Taxonomy" id="456442"/>
    <lineage>
        <taxon>Archaea</taxon>
        <taxon>Methanobacteriati</taxon>
        <taxon>Methanobacteriota</taxon>
        <taxon>Stenosarchaea group</taxon>
        <taxon>Methanomicrobia</taxon>
        <taxon>Methanomicrobiales</taxon>
        <taxon>Methanoregulaceae</taxon>
        <taxon>Methanoregula</taxon>
    </lineage>
</organism>
<name>A7I792_METB6</name>
<dbReference type="AlphaFoldDB" id="A7I792"/>
<accession>A7I792</accession>
<gene>
    <name evidence="1" type="ordered locus">Mboo_1085</name>
</gene>
<proteinExistence type="predicted"/>
<reference evidence="2" key="1">
    <citation type="journal article" date="2015" name="Microbiology">
        <title>Genome of Methanoregula boonei 6A8 reveals adaptations to oligotrophic peatland environments.</title>
        <authorList>
            <person name="Braeuer S."/>
            <person name="Cadillo-Quiroz H."/>
            <person name="Kyrpides N."/>
            <person name="Woyke T."/>
            <person name="Goodwin L."/>
            <person name="Detter C."/>
            <person name="Podell S."/>
            <person name="Yavitt J.B."/>
            <person name="Zinder S.H."/>
        </authorList>
    </citation>
    <scope>NUCLEOTIDE SEQUENCE [LARGE SCALE GENOMIC DNA]</scope>
    <source>
        <strain evidence="2">DSM 21154 / JCM 14090 / 6A8</strain>
    </source>
</reference>
<dbReference type="HOGENOM" id="CLU_798349_0_0_2"/>
<evidence type="ECO:0000313" key="1">
    <source>
        <dbReference type="EMBL" id="ABS55603.1"/>
    </source>
</evidence>
<evidence type="ECO:0008006" key="3">
    <source>
        <dbReference type="Google" id="ProtNLM"/>
    </source>
</evidence>
<dbReference type="Proteomes" id="UP000002408">
    <property type="component" value="Chromosome"/>
</dbReference>
<dbReference type="EMBL" id="CP000780">
    <property type="protein sequence ID" value="ABS55603.1"/>
    <property type="molecule type" value="Genomic_DNA"/>
</dbReference>
<keyword evidence="2" id="KW-1185">Reference proteome</keyword>
<evidence type="ECO:0000313" key="2">
    <source>
        <dbReference type="Proteomes" id="UP000002408"/>
    </source>
</evidence>
<dbReference type="KEGG" id="mbn:Mboo_1085"/>